<evidence type="ECO:0000259" key="9">
    <source>
        <dbReference type="PROSITE" id="PS51021"/>
    </source>
</evidence>
<comment type="similarity">
    <text evidence="2">Belongs to the endophilin family.</text>
</comment>
<dbReference type="Proteomes" id="UP000694865">
    <property type="component" value="Unplaced"/>
</dbReference>
<accession>A0ABM0LVC2</accession>
<reference evidence="11" key="1">
    <citation type="submission" date="2025-08" db="UniProtKB">
        <authorList>
            <consortium name="RefSeq"/>
        </authorList>
    </citation>
    <scope>IDENTIFICATION</scope>
    <source>
        <tissue evidence="11">Testes</tissue>
    </source>
</reference>
<dbReference type="SMART" id="SM00721">
    <property type="entry name" value="BAR"/>
    <property type="match status" value="1"/>
</dbReference>
<feature type="domain" description="BAR" evidence="9">
    <location>
        <begin position="18"/>
        <end position="252"/>
    </location>
</feature>
<dbReference type="InterPro" id="IPR027267">
    <property type="entry name" value="AH/BAR_dom_sf"/>
</dbReference>
<dbReference type="PROSITE" id="PS51021">
    <property type="entry name" value="BAR"/>
    <property type="match status" value="1"/>
</dbReference>
<dbReference type="CDD" id="cd11803">
    <property type="entry name" value="SH3_Endophilin_A"/>
    <property type="match status" value="1"/>
</dbReference>
<dbReference type="PANTHER" id="PTHR14167">
    <property type="entry name" value="SH3 DOMAIN-CONTAINING"/>
    <property type="match status" value="1"/>
</dbReference>
<keyword evidence="10" id="KW-1185">Reference proteome</keyword>
<organism evidence="10 11">
    <name type="scientific">Saccoglossus kowalevskii</name>
    <name type="common">Acorn worm</name>
    <dbReference type="NCBI Taxonomy" id="10224"/>
    <lineage>
        <taxon>Eukaryota</taxon>
        <taxon>Metazoa</taxon>
        <taxon>Hemichordata</taxon>
        <taxon>Enteropneusta</taxon>
        <taxon>Harrimaniidae</taxon>
        <taxon>Saccoglossus</taxon>
    </lineage>
</organism>
<dbReference type="GeneID" id="102805294"/>
<keyword evidence="5" id="KW-0175">Coiled coil</keyword>
<evidence type="ECO:0000256" key="4">
    <source>
        <dbReference type="ARBA" id="ARBA00022583"/>
    </source>
</evidence>
<evidence type="ECO:0000259" key="8">
    <source>
        <dbReference type="PROSITE" id="PS50002"/>
    </source>
</evidence>
<feature type="domain" description="SH3" evidence="8">
    <location>
        <begin position="289"/>
        <end position="348"/>
    </location>
</feature>
<dbReference type="Pfam" id="PF03114">
    <property type="entry name" value="BAR"/>
    <property type="match status" value="1"/>
</dbReference>
<evidence type="ECO:0000256" key="7">
    <source>
        <dbReference type="PROSITE-ProRule" id="PRU00192"/>
    </source>
</evidence>
<name>A0ABM0LVC2_SACKO</name>
<dbReference type="InterPro" id="IPR035824">
    <property type="entry name" value="Endophilin_A_SH3"/>
</dbReference>
<evidence type="ECO:0000256" key="3">
    <source>
        <dbReference type="ARBA" id="ARBA00022443"/>
    </source>
</evidence>
<dbReference type="Gene3D" id="1.20.1270.60">
    <property type="entry name" value="Arfaptin homology (AH) domain/BAR domain"/>
    <property type="match status" value="1"/>
</dbReference>
<evidence type="ECO:0000256" key="5">
    <source>
        <dbReference type="ARBA" id="ARBA00023054"/>
    </source>
</evidence>
<evidence type="ECO:0000313" key="11">
    <source>
        <dbReference type="RefSeq" id="XP_006811713.1"/>
    </source>
</evidence>
<evidence type="ECO:0000313" key="10">
    <source>
        <dbReference type="Proteomes" id="UP000694865"/>
    </source>
</evidence>
<dbReference type="SUPFAM" id="SSF50044">
    <property type="entry name" value="SH3-domain"/>
    <property type="match status" value="1"/>
</dbReference>
<gene>
    <name evidence="11" type="primary">LOC102805294</name>
</gene>
<dbReference type="SUPFAM" id="SSF103657">
    <property type="entry name" value="BAR/IMD domain-like"/>
    <property type="match status" value="1"/>
</dbReference>
<dbReference type="InterPro" id="IPR001452">
    <property type="entry name" value="SH3_domain"/>
</dbReference>
<evidence type="ECO:0000256" key="1">
    <source>
        <dbReference type="ARBA" id="ARBA00004170"/>
    </source>
</evidence>
<dbReference type="PROSITE" id="PS50002">
    <property type="entry name" value="SH3"/>
    <property type="match status" value="1"/>
</dbReference>
<dbReference type="Gene3D" id="2.30.30.40">
    <property type="entry name" value="SH3 Domains"/>
    <property type="match status" value="1"/>
</dbReference>
<comment type="subcellular location">
    <subcellularLocation>
        <location evidence="1">Membrane</location>
        <topology evidence="1">Peripheral membrane protein</topology>
    </subcellularLocation>
</comment>
<dbReference type="PANTHER" id="PTHR14167:SF81">
    <property type="entry name" value="ENDOPHILIN-A"/>
    <property type="match status" value="1"/>
</dbReference>
<proteinExistence type="inferred from homology"/>
<keyword evidence="4" id="KW-0254">Endocytosis</keyword>
<dbReference type="Pfam" id="PF00018">
    <property type="entry name" value="SH3_1"/>
    <property type="match status" value="1"/>
</dbReference>
<dbReference type="CDD" id="cd07592">
    <property type="entry name" value="BAR_Endophilin_A"/>
    <property type="match status" value="1"/>
</dbReference>
<evidence type="ECO:0000256" key="2">
    <source>
        <dbReference type="ARBA" id="ARBA00006697"/>
    </source>
</evidence>
<evidence type="ECO:0000256" key="6">
    <source>
        <dbReference type="ARBA" id="ARBA00023136"/>
    </source>
</evidence>
<dbReference type="PRINTS" id="PR00452">
    <property type="entry name" value="SH3DOMAIN"/>
</dbReference>
<protein>
    <submittedName>
        <fullName evidence="11">Endophilin-A2-like</fullName>
    </submittedName>
</protein>
<keyword evidence="6" id="KW-0472">Membrane</keyword>
<dbReference type="InterPro" id="IPR004148">
    <property type="entry name" value="BAR_dom"/>
</dbReference>
<dbReference type="RefSeq" id="XP_006811713.1">
    <property type="nucleotide sequence ID" value="XM_006811650.1"/>
</dbReference>
<keyword evidence="3 7" id="KW-0728">SH3 domain</keyword>
<sequence length="349" mass="39070">MSLAGLKKQINKANQYMSEKIGGAEHTKLDEDFVEMERKTDATKAAVEDVMIRTTEYLQPNPGNASTVKSVSEAAPLRGQAKNTRYPQPESVLGDSMLKFGKELGDDSNFGLALLDSGEAMKQLGEVKDSLDYNVKQNFLDPMEHLKSKEIREILHHRKKLESRRLDFDCKKRKQTKGSNVSEDEIRQAAEKFEESKELAESGMQNLLESDVEQVSQLLALTEAQVEYHEQSLTILKELAVQLQDRVNDANSRPKTERKPKKVTEGIYDNFDSADSGYITSPSPGTGAVKSACAKALYDFDPENEGELGFEEGDMITLTNRIDENWLEGTVRGKSGYFPTNYVEIVVDL</sequence>
<dbReference type="InterPro" id="IPR050384">
    <property type="entry name" value="Endophilin_SH3RF"/>
</dbReference>
<dbReference type="SMART" id="SM00326">
    <property type="entry name" value="SH3"/>
    <property type="match status" value="1"/>
</dbReference>
<dbReference type="InterPro" id="IPR036028">
    <property type="entry name" value="SH3-like_dom_sf"/>
</dbReference>